<dbReference type="PANTHER" id="PTHR30250">
    <property type="entry name" value="PST FAMILY PREDICTED COLANIC ACID TRANSPORTER"/>
    <property type="match status" value="1"/>
</dbReference>
<feature type="transmembrane region" description="Helical" evidence="7">
    <location>
        <begin position="290"/>
        <end position="314"/>
    </location>
</feature>
<feature type="transmembrane region" description="Helical" evidence="7">
    <location>
        <begin position="440"/>
        <end position="459"/>
    </location>
</feature>
<sequence>MSLKKKVKKSLFWTFSDQVVVQFANLFFGLFIARLLGPESFGIIGVVLMFTNFAQLFVDMGFGAAIVQNQQLTSRQYASVFWLNCVIASFIYLLLYFLSDFVALFFNQPILSSVIKVSSLSIILNATSIVQFNVLIKSLNFKKKVIINWVSLFFGYATAIVMALNNYGVWAIVAMYLVNSIVQMFMVWVGSKWYPTLHFEMAVIRSIWQFGLPAFGDNVLNYWSRNFDNFIIGKCLGTSQLGIYSRAYSLMLLPVKNLSSVVSKVFFPAFSQRQEDVTLLADNYLKLIKYIAVLTFPLLIGLSLVSNEFVLLFLGEQWKAMIPVLSLLSIVGALQSIVTLNGVIYYSLGKTKIAFRISLLVNVVLIVSFFVGVQFGIKGVAWSYLLANILLFYPVYTTAIGLLNLKISRIFTTLKSVVVATLAMVFGVCVLGLFLEVKLFYAFILKVSIGLLIYMWVFYQLETQFVQIILGQIRKQIKRVRNENH</sequence>
<dbReference type="PANTHER" id="PTHR30250:SF10">
    <property type="entry name" value="LIPOPOLYSACCHARIDE BIOSYNTHESIS PROTEIN WZXC"/>
    <property type="match status" value="1"/>
</dbReference>
<comment type="subcellular location">
    <subcellularLocation>
        <location evidence="1">Cell membrane</location>
        <topology evidence="1">Multi-pass membrane protein</topology>
    </subcellularLocation>
</comment>
<feature type="transmembrane region" description="Helical" evidence="7">
    <location>
        <begin position="12"/>
        <end position="36"/>
    </location>
</feature>
<dbReference type="CDD" id="cd13127">
    <property type="entry name" value="MATE_tuaB_like"/>
    <property type="match status" value="1"/>
</dbReference>
<keyword evidence="5 7" id="KW-1133">Transmembrane helix</keyword>
<protein>
    <submittedName>
        <fullName evidence="8">Polysaccharide transporter, PST family</fullName>
    </submittedName>
</protein>
<feature type="transmembrane region" description="Helical" evidence="7">
    <location>
        <begin position="146"/>
        <end position="164"/>
    </location>
</feature>
<evidence type="ECO:0000256" key="7">
    <source>
        <dbReference type="SAM" id="Phobius"/>
    </source>
</evidence>
<evidence type="ECO:0000256" key="3">
    <source>
        <dbReference type="ARBA" id="ARBA00022475"/>
    </source>
</evidence>
<reference evidence="8 9" key="1">
    <citation type="submission" date="2016-11" db="EMBL/GenBank/DDBJ databases">
        <authorList>
            <person name="Jaros S."/>
            <person name="Januszkiewicz K."/>
            <person name="Wedrychowicz H."/>
        </authorList>
    </citation>
    <scope>NUCLEOTIDE SEQUENCE [LARGE SCALE GENOMIC DNA]</scope>
    <source>
        <strain evidence="8 9">DSM 25660</strain>
    </source>
</reference>
<dbReference type="EMBL" id="FQVQ01000001">
    <property type="protein sequence ID" value="SHE83448.1"/>
    <property type="molecule type" value="Genomic_DNA"/>
</dbReference>
<evidence type="ECO:0000256" key="1">
    <source>
        <dbReference type="ARBA" id="ARBA00004651"/>
    </source>
</evidence>
<dbReference type="STRING" id="1124188.SAMN05444377_101379"/>
<keyword evidence="6 7" id="KW-0472">Membrane</keyword>
<comment type="similarity">
    <text evidence="2">Belongs to the polysaccharide synthase family.</text>
</comment>
<evidence type="ECO:0000256" key="2">
    <source>
        <dbReference type="ARBA" id="ARBA00007430"/>
    </source>
</evidence>
<feature type="transmembrane region" description="Helical" evidence="7">
    <location>
        <begin position="353"/>
        <end position="375"/>
    </location>
</feature>
<evidence type="ECO:0000313" key="8">
    <source>
        <dbReference type="EMBL" id="SHE83448.1"/>
    </source>
</evidence>
<evidence type="ECO:0000313" key="9">
    <source>
        <dbReference type="Proteomes" id="UP000184147"/>
    </source>
</evidence>
<gene>
    <name evidence="8" type="ORF">SAMN05444377_101379</name>
</gene>
<feature type="transmembrane region" description="Helical" evidence="7">
    <location>
        <begin position="79"/>
        <end position="98"/>
    </location>
</feature>
<keyword evidence="4 7" id="KW-0812">Transmembrane</keyword>
<feature type="transmembrane region" description="Helical" evidence="7">
    <location>
        <begin position="42"/>
        <end position="67"/>
    </location>
</feature>
<evidence type="ECO:0000256" key="4">
    <source>
        <dbReference type="ARBA" id="ARBA00022692"/>
    </source>
</evidence>
<feature type="transmembrane region" description="Helical" evidence="7">
    <location>
        <begin position="320"/>
        <end position="346"/>
    </location>
</feature>
<feature type="transmembrane region" description="Helical" evidence="7">
    <location>
        <begin position="170"/>
        <end position="189"/>
    </location>
</feature>
<dbReference type="OrthoDB" id="9770347at2"/>
<evidence type="ECO:0000256" key="5">
    <source>
        <dbReference type="ARBA" id="ARBA00022989"/>
    </source>
</evidence>
<feature type="transmembrane region" description="Helical" evidence="7">
    <location>
        <begin position="110"/>
        <end position="134"/>
    </location>
</feature>
<name>A0A1M4WQF7_9FLAO</name>
<organism evidence="8 9">
    <name type="scientific">Flavobacterium fontis</name>
    <dbReference type="NCBI Taxonomy" id="1124188"/>
    <lineage>
        <taxon>Bacteria</taxon>
        <taxon>Pseudomonadati</taxon>
        <taxon>Bacteroidota</taxon>
        <taxon>Flavobacteriia</taxon>
        <taxon>Flavobacteriales</taxon>
        <taxon>Flavobacteriaceae</taxon>
        <taxon>Flavobacterium</taxon>
    </lineage>
</organism>
<dbReference type="RefSeq" id="WP_073360921.1">
    <property type="nucleotide sequence ID" value="NZ_FQVQ01000001.1"/>
</dbReference>
<feature type="transmembrane region" description="Helical" evidence="7">
    <location>
        <begin position="381"/>
        <end position="405"/>
    </location>
</feature>
<feature type="transmembrane region" description="Helical" evidence="7">
    <location>
        <begin position="417"/>
        <end position="434"/>
    </location>
</feature>
<keyword evidence="9" id="KW-1185">Reference proteome</keyword>
<evidence type="ECO:0000256" key="6">
    <source>
        <dbReference type="ARBA" id="ARBA00023136"/>
    </source>
</evidence>
<dbReference type="InterPro" id="IPR050833">
    <property type="entry name" value="Poly_Biosynth_Transport"/>
</dbReference>
<dbReference type="NCBIfam" id="NF007773">
    <property type="entry name" value="PRK10459.1"/>
    <property type="match status" value="1"/>
</dbReference>
<dbReference type="Pfam" id="PF13440">
    <property type="entry name" value="Polysacc_synt_3"/>
    <property type="match status" value="1"/>
</dbReference>
<dbReference type="Proteomes" id="UP000184147">
    <property type="component" value="Unassembled WGS sequence"/>
</dbReference>
<accession>A0A1M4WQF7</accession>
<dbReference type="GO" id="GO:0005886">
    <property type="term" value="C:plasma membrane"/>
    <property type="evidence" value="ECO:0007669"/>
    <property type="project" value="UniProtKB-SubCell"/>
</dbReference>
<proteinExistence type="inferred from homology"/>
<keyword evidence="3" id="KW-1003">Cell membrane</keyword>
<dbReference type="AlphaFoldDB" id="A0A1M4WQF7"/>